<dbReference type="PANTHER" id="PTHR37813">
    <property type="entry name" value="FELS-2 PROPHAGE PROTEIN"/>
    <property type="match status" value="1"/>
</dbReference>
<feature type="transmembrane region" description="Helical" evidence="2">
    <location>
        <begin position="433"/>
        <end position="454"/>
    </location>
</feature>
<dbReference type="Proteomes" id="UP000198982">
    <property type="component" value="Unassembled WGS sequence"/>
</dbReference>
<gene>
    <name evidence="3" type="ORF">SAMN05216178_3969</name>
</gene>
<organism evidence="3 4">
    <name type="scientific">Pseudomonas saponiphila</name>
    <dbReference type="NCBI Taxonomy" id="556534"/>
    <lineage>
        <taxon>Bacteria</taxon>
        <taxon>Pseudomonadati</taxon>
        <taxon>Pseudomonadota</taxon>
        <taxon>Gammaproteobacteria</taxon>
        <taxon>Pseudomonadales</taxon>
        <taxon>Pseudomonadaceae</taxon>
        <taxon>Pseudomonas</taxon>
    </lineage>
</organism>
<evidence type="ECO:0008006" key="5">
    <source>
        <dbReference type="Google" id="ProtNLM"/>
    </source>
</evidence>
<sequence length="703" mass="75352">MAFEAYSVAVKLSLINHVSAGLALISRGLHTAGQDADRLNRQLASIGRQGAIGGAMFAGGLGIAAMFKAPLDEAKKFQTEMAKLSLYGMSDAVNAESERFVKGMNSIGTSITTNMKLFTEAQGVFRESGLPGMEALEGAKIAAPVLSKIAYATSGLSEESQAVMKTSSMAMMRYIEDSGGLKSAKRFNELADAGWKMTQTSGGSVNWEQLRQFKARGGIAAMNMSDDAVAMMEPIITMLKGQTAGFSLRTAYNRLNGIVKIPNQVAHELVANGIWDEKRVIWNKQGGIKAFKGNPLIGAEMFSQNPTEFYEKIIMPMHKRMGITSDSAIGQSNAMLFGSTGGAMFTLIDKNIEKLHHSLEAQHKALGIDASVAVTDKTLAGKEVQLAAKWKDLMLMLGDQVLPLAITAVTKLNNVIIDLTKWMGENPGKVKAFTYALLGLSAFLIGGGLINMVIAAGRGFLLLGQAIAFLGGPLVPIMARFGTYLVMFVIDSFKAVGMFLTSGFLRGMVMAFLSPLKLLGQGIFFLGRALLMNPIGLAITAIAVAAFLLWNNWKEVSGALTLMWGDLKAGFIKLFNGDIGGAFKSFALIFLTGWQTIFNTLIAGANLILPASMQLTKTTFADDFRGSNAPKQPWSPLVAPVPGKADTSKEQPINLYIDGKKVSDVVIQRMTKEAAKPQTGTQGFDPTRSMLMPGTPSTAYPRG</sequence>
<feature type="region of interest" description="Disordered" evidence="1">
    <location>
        <begin position="672"/>
        <end position="703"/>
    </location>
</feature>
<evidence type="ECO:0000313" key="3">
    <source>
        <dbReference type="EMBL" id="SEC24761.1"/>
    </source>
</evidence>
<feature type="transmembrane region" description="Helical" evidence="2">
    <location>
        <begin position="530"/>
        <end position="550"/>
    </location>
</feature>
<name>A0A1H4QZ71_9PSED</name>
<dbReference type="AlphaFoldDB" id="A0A1H4QZ71"/>
<evidence type="ECO:0000256" key="1">
    <source>
        <dbReference type="SAM" id="MobiDB-lite"/>
    </source>
</evidence>
<proteinExistence type="predicted"/>
<feature type="transmembrane region" description="Helical" evidence="2">
    <location>
        <begin position="466"/>
        <end position="490"/>
    </location>
</feature>
<protein>
    <recommendedName>
        <fullName evidence="5">Phage tail tape measure protein, TP901 family, core region</fullName>
    </recommendedName>
</protein>
<dbReference type="RefSeq" id="WP_092316314.1">
    <property type="nucleotide sequence ID" value="NZ_FNTJ01000001.1"/>
</dbReference>
<reference evidence="4" key="1">
    <citation type="submission" date="2016-10" db="EMBL/GenBank/DDBJ databases">
        <authorList>
            <person name="Varghese N."/>
            <person name="Submissions S."/>
        </authorList>
    </citation>
    <scope>NUCLEOTIDE SEQUENCE [LARGE SCALE GENOMIC DNA]</scope>
    <source>
        <strain evidence="4">DSM 9751</strain>
    </source>
</reference>
<feature type="transmembrane region" description="Helical" evidence="2">
    <location>
        <begin position="496"/>
        <end position="518"/>
    </location>
</feature>
<evidence type="ECO:0000256" key="2">
    <source>
        <dbReference type="SAM" id="Phobius"/>
    </source>
</evidence>
<keyword evidence="4" id="KW-1185">Reference proteome</keyword>
<keyword evidence="2" id="KW-0812">Transmembrane</keyword>
<keyword evidence="2" id="KW-0472">Membrane</keyword>
<dbReference type="PANTHER" id="PTHR37813:SF1">
    <property type="entry name" value="FELS-2 PROPHAGE PROTEIN"/>
    <property type="match status" value="1"/>
</dbReference>
<keyword evidence="2" id="KW-1133">Transmembrane helix</keyword>
<accession>A0A1H4QZ71</accession>
<evidence type="ECO:0000313" key="4">
    <source>
        <dbReference type="Proteomes" id="UP000198982"/>
    </source>
</evidence>
<feature type="transmembrane region" description="Helical" evidence="2">
    <location>
        <begin position="586"/>
        <end position="609"/>
    </location>
</feature>
<dbReference type="EMBL" id="FNTJ01000001">
    <property type="protein sequence ID" value="SEC24761.1"/>
    <property type="molecule type" value="Genomic_DNA"/>
</dbReference>